<accession>A0ACC2P5A5</accession>
<sequence length="608" mass="70145">MIKYIPILFDGGEKPQNIPVKNGKDAKVNPAAMTVEEQTKNRVKKILSMFGGEGNETHESTDTLLEVRSTIGYNLQCFARKKFSKARSTNNPDLPMIVLAFVFVVDTWINLFLQKKNDQQEAIVQGTSRKMYVSFKYRPYYGADYVVKGTKEFEFNEKQQDYTLRGFIEYSLGLFEEESYYTSIDSSEIELGKKDNVVIKCFTVEENINGVTKTQLAKFSKWSSLIYSGFKKNFKFTLLKSDSRKTFLSPEPFAEKIHIPALKQKPTNQRISESPGAVLPSEQKDDKISKFDTKNDLRFLQDEESQTSPNKHMDSLNQMKVPLVSEKPFSDLKLIKFLGRGTHGQVYKGFYKKHVGVAIKEIPSHRVNTGEIAQEISVLKKLNHETLISFFGVSSTQSHVYLVMDLVEGQILFKILFDDYHQRFTIGHDVTMAMVYLHARDIVHRDVKSGNVVVDYKTKRAKVCDSGLAKDFNSDAILETVGYVGCIDPRPYTPPEVYLFIKQSPKRSDVWSLGCTLLELFTGEFVWDIRKPREIDELLKQVFKARRLPPRLYMSSTFSTPALESCFNYNDEERAESYQVHQALTQEENFQEYRQEIKRKYERSIRRV</sequence>
<dbReference type="EMBL" id="CM056742">
    <property type="protein sequence ID" value="KAJ8678288.1"/>
    <property type="molecule type" value="Genomic_DNA"/>
</dbReference>
<dbReference type="Proteomes" id="UP001239111">
    <property type="component" value="Chromosome 2"/>
</dbReference>
<gene>
    <name evidence="1" type="ORF">QAD02_014075</name>
</gene>
<reference evidence="1" key="1">
    <citation type="submission" date="2023-04" db="EMBL/GenBank/DDBJ databases">
        <title>A chromosome-level genome assembly of the parasitoid wasp Eretmocerus hayati.</title>
        <authorList>
            <person name="Zhong Y."/>
            <person name="Liu S."/>
            <person name="Liu Y."/>
        </authorList>
    </citation>
    <scope>NUCLEOTIDE SEQUENCE</scope>
    <source>
        <strain evidence="1">ZJU_SS_LIU_2023</strain>
    </source>
</reference>
<protein>
    <submittedName>
        <fullName evidence="1">Uncharacterized protein</fullName>
    </submittedName>
</protein>
<comment type="caution">
    <text evidence="1">The sequence shown here is derived from an EMBL/GenBank/DDBJ whole genome shotgun (WGS) entry which is preliminary data.</text>
</comment>
<organism evidence="1 2">
    <name type="scientific">Eretmocerus hayati</name>
    <dbReference type="NCBI Taxonomy" id="131215"/>
    <lineage>
        <taxon>Eukaryota</taxon>
        <taxon>Metazoa</taxon>
        <taxon>Ecdysozoa</taxon>
        <taxon>Arthropoda</taxon>
        <taxon>Hexapoda</taxon>
        <taxon>Insecta</taxon>
        <taxon>Pterygota</taxon>
        <taxon>Neoptera</taxon>
        <taxon>Endopterygota</taxon>
        <taxon>Hymenoptera</taxon>
        <taxon>Apocrita</taxon>
        <taxon>Proctotrupomorpha</taxon>
        <taxon>Chalcidoidea</taxon>
        <taxon>Aphelinidae</taxon>
        <taxon>Aphelininae</taxon>
        <taxon>Eretmocerus</taxon>
    </lineage>
</organism>
<evidence type="ECO:0000313" key="2">
    <source>
        <dbReference type="Proteomes" id="UP001239111"/>
    </source>
</evidence>
<keyword evidence="2" id="KW-1185">Reference proteome</keyword>
<name>A0ACC2P5A5_9HYME</name>
<evidence type="ECO:0000313" key="1">
    <source>
        <dbReference type="EMBL" id="KAJ8678288.1"/>
    </source>
</evidence>
<proteinExistence type="predicted"/>